<protein>
    <submittedName>
        <fullName evidence="1">DUF1853 family protein</fullName>
    </submittedName>
</protein>
<evidence type="ECO:0000313" key="2">
    <source>
        <dbReference type="Proteomes" id="UP001589645"/>
    </source>
</evidence>
<sequence>MQHFYQWVIETPALFELEQSAPFTSFEHLGLSQQRPEAMVYQGNPRLGFVYQYLCDQVLKHSSQFEVVEQEIQLNQNGKTLGAIDFIVRDHQQSQLQHWEVAIKFYLLHGDSWYGPNAHDRLDKKLQRMLEHQLTLTQHPAFIEQYPDYQHLFTQLLMQGRLYTNPFSAQAVPQYCLGHKLNSSQIQGYWCYSHQWHHIGEPLFALEKHQWATGLEPQHQHTPITEFSGRFIHAQSASGQFWFIVNEQWPHDNN</sequence>
<dbReference type="Proteomes" id="UP001589645">
    <property type="component" value="Unassembled WGS sequence"/>
</dbReference>
<keyword evidence="2" id="KW-1185">Reference proteome</keyword>
<gene>
    <name evidence="1" type="ORF">ACFFUV_01080</name>
</gene>
<dbReference type="EMBL" id="JBHMEP010000001">
    <property type="protein sequence ID" value="MFB9133561.1"/>
    <property type="molecule type" value="Genomic_DNA"/>
</dbReference>
<proteinExistence type="predicted"/>
<dbReference type="Pfam" id="PF08907">
    <property type="entry name" value="DUF1853"/>
    <property type="match status" value="1"/>
</dbReference>
<accession>A0ABV5HH56</accession>
<evidence type="ECO:0000313" key="1">
    <source>
        <dbReference type="EMBL" id="MFB9133561.1"/>
    </source>
</evidence>
<name>A0ABV5HH56_9VIBR</name>
<dbReference type="InterPro" id="IPR015003">
    <property type="entry name" value="DUF1853"/>
</dbReference>
<reference evidence="1 2" key="1">
    <citation type="submission" date="2024-09" db="EMBL/GenBank/DDBJ databases">
        <authorList>
            <person name="Sun Q."/>
            <person name="Mori K."/>
        </authorList>
    </citation>
    <scope>NUCLEOTIDE SEQUENCE [LARGE SCALE GENOMIC DNA]</scope>
    <source>
        <strain evidence="1 2">CECT 8064</strain>
    </source>
</reference>
<organism evidence="1 2">
    <name type="scientific">Vibrio olivae</name>
    <dbReference type="NCBI Taxonomy" id="1243002"/>
    <lineage>
        <taxon>Bacteria</taxon>
        <taxon>Pseudomonadati</taxon>
        <taxon>Pseudomonadota</taxon>
        <taxon>Gammaproteobacteria</taxon>
        <taxon>Vibrionales</taxon>
        <taxon>Vibrionaceae</taxon>
        <taxon>Vibrio</taxon>
    </lineage>
</organism>
<dbReference type="RefSeq" id="WP_390189083.1">
    <property type="nucleotide sequence ID" value="NZ_JBHMEP010000001.1"/>
</dbReference>
<comment type="caution">
    <text evidence="1">The sequence shown here is derived from an EMBL/GenBank/DDBJ whole genome shotgun (WGS) entry which is preliminary data.</text>
</comment>